<dbReference type="EMBL" id="JAPJDA010000003">
    <property type="protein sequence ID" value="MCX2837049.1"/>
    <property type="molecule type" value="Genomic_DNA"/>
</dbReference>
<reference evidence="1" key="1">
    <citation type="submission" date="2022-11" db="EMBL/GenBank/DDBJ databases">
        <title>Salinimicrobium profundisediminis sp. nov., isolated from deep-sea sediment of the Mariana Trench.</title>
        <authorList>
            <person name="Fu H."/>
        </authorList>
    </citation>
    <scope>NUCLEOTIDE SEQUENCE</scope>
    <source>
        <strain evidence="1">MT39</strain>
    </source>
</reference>
<evidence type="ECO:0000313" key="1">
    <source>
        <dbReference type="EMBL" id="MCX2837049.1"/>
    </source>
</evidence>
<proteinExistence type="predicted"/>
<comment type="caution">
    <text evidence="1">The sequence shown here is derived from an EMBL/GenBank/DDBJ whole genome shotgun (WGS) entry which is preliminary data.</text>
</comment>
<keyword evidence="2" id="KW-1185">Reference proteome</keyword>
<dbReference type="Proteomes" id="UP001148482">
    <property type="component" value="Unassembled WGS sequence"/>
</dbReference>
<protein>
    <submittedName>
        <fullName evidence="1">Uncharacterized protein</fullName>
    </submittedName>
</protein>
<accession>A0A9X3I010</accession>
<sequence>MKLVKLNNTWNLEITGKGELKPTIFKVTNIEKEQFTSENPNNESPKLIKYDFEDEILKARISGGEMEIPFEFERIQK</sequence>
<name>A0A9X3I010_9FLAO</name>
<organism evidence="1 2">
    <name type="scientific">Salinimicrobium profundisediminis</name>
    <dbReference type="NCBI Taxonomy" id="2994553"/>
    <lineage>
        <taxon>Bacteria</taxon>
        <taxon>Pseudomonadati</taxon>
        <taxon>Bacteroidota</taxon>
        <taxon>Flavobacteriia</taxon>
        <taxon>Flavobacteriales</taxon>
        <taxon>Flavobacteriaceae</taxon>
        <taxon>Salinimicrobium</taxon>
    </lineage>
</organism>
<evidence type="ECO:0000313" key="2">
    <source>
        <dbReference type="Proteomes" id="UP001148482"/>
    </source>
</evidence>
<dbReference type="AlphaFoldDB" id="A0A9X3I010"/>
<gene>
    <name evidence="1" type="ORF">OQ279_02690</name>
</gene>